<dbReference type="Pfam" id="PF00005">
    <property type="entry name" value="ABC_tran"/>
    <property type="match status" value="1"/>
</dbReference>
<evidence type="ECO:0000256" key="2">
    <source>
        <dbReference type="ARBA" id="ARBA00022448"/>
    </source>
</evidence>
<accession>A0A6P2BT65</accession>
<evidence type="ECO:0000256" key="1">
    <source>
        <dbReference type="ARBA" id="ARBA00005417"/>
    </source>
</evidence>
<keyword evidence="3" id="KW-0547">Nucleotide-binding</keyword>
<dbReference type="Gene3D" id="3.40.50.300">
    <property type="entry name" value="P-loop containing nucleotide triphosphate hydrolases"/>
    <property type="match status" value="1"/>
</dbReference>
<evidence type="ECO:0000313" key="6">
    <source>
        <dbReference type="EMBL" id="TVZ01561.1"/>
    </source>
</evidence>
<dbReference type="GO" id="GO:0005524">
    <property type="term" value="F:ATP binding"/>
    <property type="evidence" value="ECO:0007669"/>
    <property type="project" value="UniProtKB-KW"/>
</dbReference>
<evidence type="ECO:0000256" key="4">
    <source>
        <dbReference type="ARBA" id="ARBA00022840"/>
    </source>
</evidence>
<dbReference type="InterPro" id="IPR003439">
    <property type="entry name" value="ABC_transporter-like_ATP-bd"/>
</dbReference>
<sequence>MAATRIVTSVLPMEETHGSTVLETDGLTKRFGDRTAVARLDLQVPARSAFGLLGPNGAGKTTLIRMVLGLTRPTSGTVRLLGLTMPEGRASALAGVGAIVEEPRFHLHLTGRENLMVAAAVRDASAPGRVVPLLERVGLTARADDRVSDYSLGMRQRLGIARCLLSDPRLLILDEPMNGLDPAGILEMRHLIRSLVDEGRTVMVSSHLLDEVEKTCDTVAILDRGRLIAEGPVAQIARDGGRQVLIVCDDPGRAVTVLRRHVVDARTVPGEEYLLKVTPAPGVTVAEVNRSMVEAGIAVERLEPVRATLEDRFLEITSRLEAK</sequence>
<dbReference type="AlphaFoldDB" id="A0A6P2BT65"/>
<comment type="caution">
    <text evidence="6">The sequence shown here is derived from an EMBL/GenBank/DDBJ whole genome shotgun (WGS) entry which is preliminary data.</text>
</comment>
<reference evidence="6 7" key="1">
    <citation type="submission" date="2018-11" db="EMBL/GenBank/DDBJ databases">
        <title>Trebonia kvetii gen.nov., sp.nov., a novel acidophilic actinobacterium, and proposal of the new actinobacterial family Treboniaceae fam. nov.</title>
        <authorList>
            <person name="Rapoport D."/>
            <person name="Sagova-Mareckova M."/>
            <person name="Sedlacek I."/>
            <person name="Provaznik J."/>
            <person name="Kralova S."/>
            <person name="Pavlinic D."/>
            <person name="Benes V."/>
            <person name="Kopecky J."/>
        </authorList>
    </citation>
    <scope>NUCLEOTIDE SEQUENCE [LARGE SCALE GENOMIC DNA]</scope>
    <source>
        <strain evidence="6 7">15Tr583</strain>
    </source>
</reference>
<gene>
    <name evidence="6" type="ORF">EAS64_29135</name>
</gene>
<keyword evidence="7" id="KW-1185">Reference proteome</keyword>
<dbReference type="Proteomes" id="UP000460272">
    <property type="component" value="Unassembled WGS sequence"/>
</dbReference>
<dbReference type="InterPro" id="IPR027417">
    <property type="entry name" value="P-loop_NTPase"/>
</dbReference>
<evidence type="ECO:0000259" key="5">
    <source>
        <dbReference type="PROSITE" id="PS50893"/>
    </source>
</evidence>
<organism evidence="6 7">
    <name type="scientific">Trebonia kvetii</name>
    <dbReference type="NCBI Taxonomy" id="2480626"/>
    <lineage>
        <taxon>Bacteria</taxon>
        <taxon>Bacillati</taxon>
        <taxon>Actinomycetota</taxon>
        <taxon>Actinomycetes</taxon>
        <taxon>Streptosporangiales</taxon>
        <taxon>Treboniaceae</taxon>
        <taxon>Trebonia</taxon>
    </lineage>
</organism>
<dbReference type="PROSITE" id="PS50893">
    <property type="entry name" value="ABC_TRANSPORTER_2"/>
    <property type="match status" value="1"/>
</dbReference>
<dbReference type="EMBL" id="RPFW01000006">
    <property type="protein sequence ID" value="TVZ01561.1"/>
    <property type="molecule type" value="Genomic_DNA"/>
</dbReference>
<dbReference type="SMART" id="SM00382">
    <property type="entry name" value="AAA"/>
    <property type="match status" value="1"/>
</dbReference>
<dbReference type="OrthoDB" id="9804819at2"/>
<dbReference type="PANTHER" id="PTHR43335">
    <property type="entry name" value="ABC TRANSPORTER, ATP-BINDING PROTEIN"/>
    <property type="match status" value="1"/>
</dbReference>
<dbReference type="PROSITE" id="PS00211">
    <property type="entry name" value="ABC_TRANSPORTER_1"/>
    <property type="match status" value="1"/>
</dbReference>
<dbReference type="InterPro" id="IPR017871">
    <property type="entry name" value="ABC_transporter-like_CS"/>
</dbReference>
<feature type="domain" description="ABC transporter" evidence="5">
    <location>
        <begin position="22"/>
        <end position="249"/>
    </location>
</feature>
<proteinExistence type="inferred from homology"/>
<dbReference type="PANTHER" id="PTHR43335:SF4">
    <property type="entry name" value="ABC TRANSPORTER, ATP-BINDING PROTEIN"/>
    <property type="match status" value="1"/>
</dbReference>
<evidence type="ECO:0000256" key="3">
    <source>
        <dbReference type="ARBA" id="ARBA00022741"/>
    </source>
</evidence>
<keyword evidence="4 6" id="KW-0067">ATP-binding</keyword>
<dbReference type="InterPro" id="IPR003593">
    <property type="entry name" value="AAA+_ATPase"/>
</dbReference>
<dbReference type="GO" id="GO:0016887">
    <property type="term" value="F:ATP hydrolysis activity"/>
    <property type="evidence" value="ECO:0007669"/>
    <property type="project" value="InterPro"/>
</dbReference>
<evidence type="ECO:0000313" key="7">
    <source>
        <dbReference type="Proteomes" id="UP000460272"/>
    </source>
</evidence>
<name>A0A6P2BT65_9ACTN</name>
<keyword evidence="2" id="KW-0813">Transport</keyword>
<protein>
    <submittedName>
        <fullName evidence="6">ABC transporter ATP-binding protein</fullName>
    </submittedName>
</protein>
<dbReference type="SUPFAM" id="SSF52540">
    <property type="entry name" value="P-loop containing nucleoside triphosphate hydrolases"/>
    <property type="match status" value="1"/>
</dbReference>
<comment type="similarity">
    <text evidence="1">Belongs to the ABC transporter superfamily.</text>
</comment>